<keyword evidence="3" id="KW-0804">Transcription</keyword>
<dbReference type="GO" id="GO:0000978">
    <property type="term" value="F:RNA polymerase II cis-regulatory region sequence-specific DNA binding"/>
    <property type="evidence" value="ECO:0007669"/>
    <property type="project" value="TreeGrafter"/>
</dbReference>
<dbReference type="AlphaFoldDB" id="A0A834Z882"/>
<proteinExistence type="predicted"/>
<dbReference type="PROSITE" id="PS50888">
    <property type="entry name" value="BHLH"/>
    <property type="match status" value="1"/>
</dbReference>
<gene>
    <name evidence="6" type="ORF">HHK36_013167</name>
</gene>
<evidence type="ECO:0000256" key="4">
    <source>
        <dbReference type="ARBA" id="ARBA00023242"/>
    </source>
</evidence>
<dbReference type="SUPFAM" id="SSF47459">
    <property type="entry name" value="HLH, helix-loop-helix DNA-binding domain"/>
    <property type="match status" value="1"/>
</dbReference>
<feature type="domain" description="BHLH" evidence="5">
    <location>
        <begin position="278"/>
        <end position="328"/>
    </location>
</feature>
<sequence>MYQTSSNRAMGQGGLTRYGSAPGSFLSSVVDSVVGADRDFSTLGSETLMARYFSGDSSSLTSESSCKANVSPDLKEPSQIERAAISALDRSYGLNDVAVRDFAAATQIRGGGSSSLIRHSSSPAGFLNHLIVDNGFSVTKGIGSYSSQANTNGGHGVGNARLKSQLSFTRQDSLSQISGVGESVVRGSNSDDGHVNAGHSYASGNFSMGSWNDANTIVFSPPPNKLTKNINADIISGLNCIDSHCSLPQTSLEMATVDKLLNIQQDSTPCRLRAKRGYATHPRSIAERERRTRISKKMRKLQDLVPNLDKQINNAEMLDLAMQHIKELQTEVQLDQNHQHLPSLQPDLLAGREAQQRSGELYLWLQASNIILQRPKGKYEFRCRSGV</sequence>
<evidence type="ECO:0000256" key="3">
    <source>
        <dbReference type="ARBA" id="ARBA00023163"/>
    </source>
</evidence>
<dbReference type="InterPro" id="IPR045843">
    <property type="entry name" value="IND-like"/>
</dbReference>
<dbReference type="Proteomes" id="UP000655225">
    <property type="component" value="Unassembled WGS sequence"/>
</dbReference>
<keyword evidence="4" id="KW-0539">Nucleus</keyword>
<comment type="caution">
    <text evidence="6">The sequence shown here is derived from an EMBL/GenBank/DDBJ whole genome shotgun (WGS) entry which is preliminary data.</text>
</comment>
<dbReference type="Pfam" id="PF00010">
    <property type="entry name" value="HLH"/>
    <property type="match status" value="1"/>
</dbReference>
<dbReference type="InterPro" id="IPR011598">
    <property type="entry name" value="bHLH_dom"/>
</dbReference>
<dbReference type="GO" id="GO:0046983">
    <property type="term" value="F:protein dimerization activity"/>
    <property type="evidence" value="ECO:0007669"/>
    <property type="project" value="InterPro"/>
</dbReference>
<dbReference type="SMART" id="SM00353">
    <property type="entry name" value="HLH"/>
    <property type="match status" value="1"/>
</dbReference>
<keyword evidence="7" id="KW-1185">Reference proteome</keyword>
<evidence type="ECO:0000256" key="2">
    <source>
        <dbReference type="ARBA" id="ARBA00023015"/>
    </source>
</evidence>
<reference evidence="6 7" key="1">
    <citation type="submission" date="2020-04" db="EMBL/GenBank/DDBJ databases">
        <title>Plant Genome Project.</title>
        <authorList>
            <person name="Zhang R.-G."/>
        </authorList>
    </citation>
    <scope>NUCLEOTIDE SEQUENCE [LARGE SCALE GENOMIC DNA]</scope>
    <source>
        <strain evidence="6">YNK0</strain>
        <tissue evidence="6">Leaf</tissue>
    </source>
</reference>
<dbReference type="InterPro" id="IPR036638">
    <property type="entry name" value="HLH_DNA-bd_sf"/>
</dbReference>
<dbReference type="PANTHER" id="PTHR16223:SF177">
    <property type="entry name" value="TRANSCRIPTION FACTOR BHLH129"/>
    <property type="match status" value="1"/>
</dbReference>
<dbReference type="Gene3D" id="4.10.280.10">
    <property type="entry name" value="Helix-loop-helix DNA-binding domain"/>
    <property type="match status" value="1"/>
</dbReference>
<dbReference type="GO" id="GO:0005634">
    <property type="term" value="C:nucleus"/>
    <property type="evidence" value="ECO:0007669"/>
    <property type="project" value="UniProtKB-SubCell"/>
</dbReference>
<dbReference type="OMA" id="SLEMPGM"/>
<dbReference type="GO" id="GO:0000981">
    <property type="term" value="F:DNA-binding transcription factor activity, RNA polymerase II-specific"/>
    <property type="evidence" value="ECO:0007669"/>
    <property type="project" value="TreeGrafter"/>
</dbReference>
<evidence type="ECO:0000259" key="5">
    <source>
        <dbReference type="PROSITE" id="PS50888"/>
    </source>
</evidence>
<keyword evidence="2" id="KW-0805">Transcription regulation</keyword>
<accession>A0A834Z882</accession>
<dbReference type="EMBL" id="JABCRI010000008">
    <property type="protein sequence ID" value="KAF8402215.1"/>
    <property type="molecule type" value="Genomic_DNA"/>
</dbReference>
<organism evidence="6 7">
    <name type="scientific">Tetracentron sinense</name>
    <name type="common">Spur-leaf</name>
    <dbReference type="NCBI Taxonomy" id="13715"/>
    <lineage>
        <taxon>Eukaryota</taxon>
        <taxon>Viridiplantae</taxon>
        <taxon>Streptophyta</taxon>
        <taxon>Embryophyta</taxon>
        <taxon>Tracheophyta</taxon>
        <taxon>Spermatophyta</taxon>
        <taxon>Magnoliopsida</taxon>
        <taxon>Trochodendrales</taxon>
        <taxon>Trochodendraceae</taxon>
        <taxon>Tetracentron</taxon>
    </lineage>
</organism>
<evidence type="ECO:0000313" key="6">
    <source>
        <dbReference type="EMBL" id="KAF8402215.1"/>
    </source>
</evidence>
<dbReference type="OrthoDB" id="2019494at2759"/>
<evidence type="ECO:0000313" key="7">
    <source>
        <dbReference type="Proteomes" id="UP000655225"/>
    </source>
</evidence>
<protein>
    <recommendedName>
        <fullName evidence="5">BHLH domain-containing protein</fullName>
    </recommendedName>
</protein>
<comment type="subcellular location">
    <subcellularLocation>
        <location evidence="1">Nucleus</location>
    </subcellularLocation>
</comment>
<name>A0A834Z882_TETSI</name>
<evidence type="ECO:0000256" key="1">
    <source>
        <dbReference type="ARBA" id="ARBA00004123"/>
    </source>
</evidence>
<dbReference type="PANTHER" id="PTHR16223">
    <property type="entry name" value="TRANSCRIPTION FACTOR BHLH83-RELATED"/>
    <property type="match status" value="1"/>
</dbReference>